<name>A0A543KTE2_9BURK</name>
<organism evidence="1 2">
    <name type="scientific">Acidovorax temperans</name>
    <dbReference type="NCBI Taxonomy" id="80878"/>
    <lineage>
        <taxon>Bacteria</taxon>
        <taxon>Pseudomonadati</taxon>
        <taxon>Pseudomonadota</taxon>
        <taxon>Betaproteobacteria</taxon>
        <taxon>Burkholderiales</taxon>
        <taxon>Comamonadaceae</taxon>
        <taxon>Acidovorax</taxon>
    </lineage>
</organism>
<dbReference type="Proteomes" id="UP000316993">
    <property type="component" value="Unassembled WGS sequence"/>
</dbReference>
<evidence type="ECO:0000313" key="2">
    <source>
        <dbReference type="Proteomes" id="UP000316993"/>
    </source>
</evidence>
<protein>
    <submittedName>
        <fullName evidence="1">Uncharacterized protein</fullName>
    </submittedName>
</protein>
<comment type="caution">
    <text evidence="1">The sequence shown here is derived from an EMBL/GenBank/DDBJ whole genome shotgun (WGS) entry which is preliminary data.</text>
</comment>
<sequence length="45" mass="4581">MGACLHGVMDVPDSLGPELRESISLAEAAAKARADAAEASKKAIE</sequence>
<evidence type="ECO:0000313" key="1">
    <source>
        <dbReference type="EMBL" id="TQM98351.1"/>
    </source>
</evidence>
<dbReference type="EMBL" id="VFPV01000005">
    <property type="protein sequence ID" value="TQM98351.1"/>
    <property type="molecule type" value="Genomic_DNA"/>
</dbReference>
<reference evidence="1 2" key="1">
    <citation type="submission" date="2019-06" db="EMBL/GenBank/DDBJ databases">
        <title>Genomic Encyclopedia of Archaeal and Bacterial Type Strains, Phase II (KMG-II): from individual species to whole genera.</title>
        <authorList>
            <person name="Goeker M."/>
        </authorList>
    </citation>
    <scope>NUCLEOTIDE SEQUENCE [LARGE SCALE GENOMIC DNA]</scope>
    <source>
        <strain evidence="1 2">DSM 7270</strain>
    </source>
</reference>
<proteinExistence type="predicted"/>
<accession>A0A543KTE2</accession>
<dbReference type="AlphaFoldDB" id="A0A543KTE2"/>
<gene>
    <name evidence="1" type="ORF">BDD18_4230</name>
</gene>